<evidence type="ECO:0000256" key="1">
    <source>
        <dbReference type="ARBA" id="ARBA00004477"/>
    </source>
</evidence>
<dbReference type="Pfam" id="PF11779">
    <property type="entry name" value="SPT_ssu-like"/>
    <property type="match status" value="1"/>
</dbReference>
<keyword evidence="6 7" id="KW-0472">Membrane</keyword>
<comment type="caution">
    <text evidence="8">The sequence shown here is derived from an EMBL/GenBank/DDBJ whole genome shotgun (WGS) entry which is preliminary data.</text>
</comment>
<sequence>MYTSLYMLEPMERAIINCVMIVMLVTMLYSTCVYLPHYIWKLLVLAGVLSAPEGSQFLVEDLEAVLIGKSVEL</sequence>
<keyword evidence="9" id="KW-1185">Reference proteome</keyword>
<gene>
    <name evidence="8" type="ORF">ODALV1_LOCUS7544</name>
</gene>
<name>A0ABP1Q621_9HEXA</name>
<keyword evidence="2 7" id="KW-0812">Transmembrane</keyword>
<feature type="transmembrane region" description="Helical" evidence="7">
    <location>
        <begin position="14"/>
        <end position="35"/>
    </location>
</feature>
<evidence type="ECO:0000256" key="6">
    <source>
        <dbReference type="ARBA" id="ARBA00023136"/>
    </source>
</evidence>
<evidence type="ECO:0000256" key="5">
    <source>
        <dbReference type="ARBA" id="ARBA00022989"/>
    </source>
</evidence>
<comment type="subcellular location">
    <subcellularLocation>
        <location evidence="1">Endoplasmic reticulum membrane</location>
        <topology evidence="1">Multi-pass membrane protein</topology>
    </subcellularLocation>
</comment>
<evidence type="ECO:0000256" key="2">
    <source>
        <dbReference type="ARBA" id="ARBA00022692"/>
    </source>
</evidence>
<dbReference type="InterPro" id="IPR024512">
    <property type="entry name" value="Ser_palmitoyltrfase_ssu-like"/>
</dbReference>
<evidence type="ECO:0000313" key="9">
    <source>
        <dbReference type="Proteomes" id="UP001642540"/>
    </source>
</evidence>
<evidence type="ECO:0000313" key="8">
    <source>
        <dbReference type="EMBL" id="CAL8090068.1"/>
    </source>
</evidence>
<keyword evidence="4" id="KW-0746">Sphingolipid metabolism</keyword>
<keyword evidence="3" id="KW-0256">Endoplasmic reticulum</keyword>
<organism evidence="8 9">
    <name type="scientific">Orchesella dallaii</name>
    <dbReference type="NCBI Taxonomy" id="48710"/>
    <lineage>
        <taxon>Eukaryota</taxon>
        <taxon>Metazoa</taxon>
        <taxon>Ecdysozoa</taxon>
        <taxon>Arthropoda</taxon>
        <taxon>Hexapoda</taxon>
        <taxon>Collembola</taxon>
        <taxon>Entomobryomorpha</taxon>
        <taxon>Entomobryoidea</taxon>
        <taxon>Orchesellidae</taxon>
        <taxon>Orchesellinae</taxon>
        <taxon>Orchesella</taxon>
    </lineage>
</organism>
<keyword evidence="5 7" id="KW-1133">Transmembrane helix</keyword>
<dbReference type="EMBL" id="CAXLJM020000024">
    <property type="protein sequence ID" value="CAL8090068.1"/>
    <property type="molecule type" value="Genomic_DNA"/>
</dbReference>
<accession>A0ABP1Q621</accession>
<protein>
    <submittedName>
        <fullName evidence="8">Uncharacterized protein</fullName>
    </submittedName>
</protein>
<evidence type="ECO:0000256" key="7">
    <source>
        <dbReference type="SAM" id="Phobius"/>
    </source>
</evidence>
<keyword evidence="4" id="KW-0443">Lipid metabolism</keyword>
<evidence type="ECO:0000256" key="4">
    <source>
        <dbReference type="ARBA" id="ARBA00022919"/>
    </source>
</evidence>
<reference evidence="8 9" key="1">
    <citation type="submission" date="2024-08" db="EMBL/GenBank/DDBJ databases">
        <authorList>
            <person name="Cucini C."/>
            <person name="Frati F."/>
        </authorList>
    </citation>
    <scope>NUCLEOTIDE SEQUENCE [LARGE SCALE GENOMIC DNA]</scope>
</reference>
<proteinExistence type="predicted"/>
<dbReference type="Proteomes" id="UP001642540">
    <property type="component" value="Unassembled WGS sequence"/>
</dbReference>
<evidence type="ECO:0000256" key="3">
    <source>
        <dbReference type="ARBA" id="ARBA00022824"/>
    </source>
</evidence>